<name>A0ABT7PF75_9BACT</name>
<keyword evidence="1" id="KW-0175">Coiled coil</keyword>
<evidence type="ECO:0000256" key="1">
    <source>
        <dbReference type="SAM" id="Coils"/>
    </source>
</evidence>
<evidence type="ECO:0000313" key="5">
    <source>
        <dbReference type="Proteomes" id="UP001239462"/>
    </source>
</evidence>
<keyword evidence="3" id="KW-0812">Transmembrane</keyword>
<evidence type="ECO:0000313" key="4">
    <source>
        <dbReference type="EMBL" id="MDM4015137.1"/>
    </source>
</evidence>
<dbReference type="EMBL" id="JASZZN010000004">
    <property type="protein sequence ID" value="MDM4015137.1"/>
    <property type="molecule type" value="Genomic_DNA"/>
</dbReference>
<reference evidence="4 5" key="1">
    <citation type="submission" date="2023-06" db="EMBL/GenBank/DDBJ databases">
        <title>Roseiconus lacunae JC819 isolated from Gulf of Mannar region, Tamil Nadu.</title>
        <authorList>
            <person name="Pk S."/>
            <person name="Ch S."/>
            <person name="Ch V.R."/>
        </authorList>
    </citation>
    <scope>NUCLEOTIDE SEQUENCE [LARGE SCALE GENOMIC DNA]</scope>
    <source>
        <strain evidence="4 5">JC819</strain>
    </source>
</reference>
<feature type="transmembrane region" description="Helical" evidence="3">
    <location>
        <begin position="93"/>
        <end position="114"/>
    </location>
</feature>
<feature type="region of interest" description="Disordered" evidence="2">
    <location>
        <begin position="147"/>
        <end position="167"/>
    </location>
</feature>
<feature type="compositionally biased region" description="Polar residues" evidence="2">
    <location>
        <begin position="157"/>
        <end position="167"/>
    </location>
</feature>
<evidence type="ECO:0000256" key="2">
    <source>
        <dbReference type="SAM" id="MobiDB-lite"/>
    </source>
</evidence>
<gene>
    <name evidence="4" type="ORF">QTN89_06820</name>
</gene>
<protein>
    <submittedName>
        <fullName evidence="4">Uncharacterized protein</fullName>
    </submittedName>
</protein>
<feature type="coiled-coil region" evidence="1">
    <location>
        <begin position="56"/>
        <end position="83"/>
    </location>
</feature>
<comment type="caution">
    <text evidence="4">The sequence shown here is derived from an EMBL/GenBank/DDBJ whole genome shotgun (WGS) entry which is preliminary data.</text>
</comment>
<sequence>MEIRPILILLILLAIMTGCREDKDARLVAMARRHEIRQAEQNVRATELQREVTAMQRAVQSERASINRERDKLEDERREVASSRRFDSLSAAAINNIGLVFACLLPLGLIWLLLAKPQELDSEHAIVELMLNDMVADQPLLFDLESDSKQRRRIDGPSTSDVQNQSP</sequence>
<dbReference type="Proteomes" id="UP001239462">
    <property type="component" value="Unassembled WGS sequence"/>
</dbReference>
<proteinExistence type="predicted"/>
<accession>A0ABT7PF75</accession>
<dbReference type="RefSeq" id="WP_149496399.1">
    <property type="nucleotide sequence ID" value="NZ_JASZZN010000004.1"/>
</dbReference>
<keyword evidence="5" id="KW-1185">Reference proteome</keyword>
<organism evidence="4 5">
    <name type="scientific">Roseiconus lacunae</name>
    <dbReference type="NCBI Taxonomy" id="2605694"/>
    <lineage>
        <taxon>Bacteria</taxon>
        <taxon>Pseudomonadati</taxon>
        <taxon>Planctomycetota</taxon>
        <taxon>Planctomycetia</taxon>
        <taxon>Pirellulales</taxon>
        <taxon>Pirellulaceae</taxon>
        <taxon>Roseiconus</taxon>
    </lineage>
</organism>
<evidence type="ECO:0000256" key="3">
    <source>
        <dbReference type="SAM" id="Phobius"/>
    </source>
</evidence>
<keyword evidence="3" id="KW-0472">Membrane</keyword>
<keyword evidence="3" id="KW-1133">Transmembrane helix</keyword>
<dbReference type="PROSITE" id="PS51257">
    <property type="entry name" value="PROKAR_LIPOPROTEIN"/>
    <property type="match status" value="1"/>
</dbReference>